<accession>A0A261QZX0</accession>
<dbReference type="Proteomes" id="UP000216947">
    <property type="component" value="Unassembled WGS sequence"/>
</dbReference>
<evidence type="ECO:0000313" key="2">
    <source>
        <dbReference type="Proteomes" id="UP000216947"/>
    </source>
</evidence>
<dbReference type="EMBL" id="NEVK01000006">
    <property type="protein sequence ID" value="OZI17942.1"/>
    <property type="molecule type" value="Genomic_DNA"/>
</dbReference>
<evidence type="ECO:0000313" key="1">
    <source>
        <dbReference type="EMBL" id="OZI17942.1"/>
    </source>
</evidence>
<proteinExistence type="predicted"/>
<comment type="caution">
    <text evidence="1">The sequence shown here is derived from an EMBL/GenBank/DDBJ whole genome shotgun (WGS) entry which is preliminary data.</text>
</comment>
<gene>
    <name evidence="1" type="ORF">CAL19_12740</name>
</gene>
<dbReference type="RefSeq" id="WP_094796964.1">
    <property type="nucleotide sequence ID" value="NZ_NEVK01000006.1"/>
</dbReference>
<protein>
    <submittedName>
        <fullName evidence="1">Uncharacterized protein</fullName>
    </submittedName>
</protein>
<keyword evidence="2" id="KW-1185">Reference proteome</keyword>
<name>A0A261QZX0_9BORD</name>
<organism evidence="1 2">
    <name type="scientific">Bordetella genomosp. 7</name>
    <dbReference type="NCBI Taxonomy" id="1416805"/>
    <lineage>
        <taxon>Bacteria</taxon>
        <taxon>Pseudomonadati</taxon>
        <taxon>Pseudomonadota</taxon>
        <taxon>Betaproteobacteria</taxon>
        <taxon>Burkholderiales</taxon>
        <taxon>Alcaligenaceae</taxon>
        <taxon>Bordetella</taxon>
    </lineage>
</organism>
<sequence length="177" mass="20260">MTRALPWFMYQDPAIVCEQQEAWRNNQARRQQAPAMTINDLFSEATVTKDESAQFEDVLLIWYRISKAEKENLGHSPVSPGFKHCTSTDVYFDEQDAAEAADERINHYIAEQVDVCLSTLPSEQRIAVDVHARNKYVGNAVFRNPRMTAEQHHVAYQAAKATLLPMLRKRDVITASY</sequence>
<reference evidence="2" key="1">
    <citation type="submission" date="2017-05" db="EMBL/GenBank/DDBJ databases">
        <title>Complete and WGS of Bordetella genogroups.</title>
        <authorList>
            <person name="Spilker T."/>
            <person name="Lipuma J."/>
        </authorList>
    </citation>
    <scope>NUCLEOTIDE SEQUENCE [LARGE SCALE GENOMIC DNA]</scope>
    <source>
        <strain evidence="2">AU18089</strain>
    </source>
</reference>
<dbReference type="AlphaFoldDB" id="A0A261QZX0"/>